<comment type="caution">
    <text evidence="15">The sequence shown here is derived from an EMBL/GenBank/DDBJ whole genome shotgun (WGS) entry which is preliminary data.</text>
</comment>
<dbReference type="OrthoDB" id="5428259at2759"/>
<dbReference type="CDD" id="cd02894">
    <property type="entry name" value="GGTase-II"/>
    <property type="match status" value="1"/>
</dbReference>
<evidence type="ECO:0000256" key="13">
    <source>
        <dbReference type="RuleBase" id="RU365076"/>
    </source>
</evidence>
<evidence type="ECO:0000256" key="8">
    <source>
        <dbReference type="ARBA" id="ARBA00022737"/>
    </source>
</evidence>
<keyword evidence="6 13" id="KW-0808">Transferase</keyword>
<dbReference type="InterPro" id="IPR001330">
    <property type="entry name" value="Prenyltrans"/>
</dbReference>
<evidence type="ECO:0000256" key="10">
    <source>
        <dbReference type="ARBA" id="ARBA00047658"/>
    </source>
</evidence>
<dbReference type="FunFam" id="1.50.10.20:FF:000004">
    <property type="entry name" value="Geranylgeranyl transferase type-2 subunit beta"/>
    <property type="match status" value="1"/>
</dbReference>
<comment type="subunit">
    <text evidence="11">Heterotrimer composed of RABGGTA, RABGGTB and CHM; within this trimer, RABGGTA and RABGGTB form the catalytic component B, while CHM (component A) mediates peptide substrate binding. The Rab GGTase dimer (RGGT) interacts with CHM (component A) prior to Rab protein binding; the association is stabilized by geranylgeranyl pyrophosphate (GGpp). The CHM:RGGT:Rab complex is destabilized by GGpp. Interaction of RABGGTB with prenylated PTP4A2 precludes its association with RABGGTA and inhibits enzyme activity. Interacts with CHODL. Interacts with non-phosphorylated form of RAB8A; phosphorylation of RAB8A at 'Thr-72' disrupts this interaction.</text>
</comment>
<evidence type="ECO:0000313" key="15">
    <source>
        <dbReference type="EMBL" id="CAB4007336.1"/>
    </source>
</evidence>
<evidence type="ECO:0000259" key="14">
    <source>
        <dbReference type="Pfam" id="PF00432"/>
    </source>
</evidence>
<dbReference type="GO" id="GO:0046872">
    <property type="term" value="F:metal ion binding"/>
    <property type="evidence" value="ECO:0007669"/>
    <property type="project" value="UniProtKB-KW"/>
</dbReference>
<keyword evidence="7 13" id="KW-0479">Metal-binding</keyword>
<evidence type="ECO:0000256" key="6">
    <source>
        <dbReference type="ARBA" id="ARBA00022679"/>
    </source>
</evidence>
<dbReference type="InterPro" id="IPR026873">
    <property type="entry name" value="Ptb1"/>
</dbReference>
<evidence type="ECO:0000256" key="2">
    <source>
        <dbReference type="ARBA" id="ARBA00010497"/>
    </source>
</evidence>
<reference evidence="15" key="1">
    <citation type="submission" date="2020-04" db="EMBL/GenBank/DDBJ databases">
        <authorList>
            <person name="Alioto T."/>
            <person name="Alioto T."/>
            <person name="Gomez Garrido J."/>
        </authorList>
    </citation>
    <scope>NUCLEOTIDE SEQUENCE</scope>
    <source>
        <strain evidence="15">A484AB</strain>
    </source>
</reference>
<feature type="domain" description="Prenyltransferase alpha-alpha toroid" evidence="14">
    <location>
        <begin position="18"/>
        <end position="316"/>
    </location>
</feature>
<accession>A0A6S7HQN4</accession>
<dbReference type="AlphaFoldDB" id="A0A6S7HQN4"/>
<keyword evidence="5 13" id="KW-0637">Prenyltransferase</keyword>
<dbReference type="InterPro" id="IPR008930">
    <property type="entry name" value="Terpenoid_cyclase/PrenylTrfase"/>
</dbReference>
<evidence type="ECO:0000256" key="12">
    <source>
        <dbReference type="ARBA" id="ARBA00069127"/>
    </source>
</evidence>
<dbReference type="InterPro" id="IPR045089">
    <property type="entry name" value="PGGT1B-like"/>
</dbReference>
<gene>
    <name evidence="15" type="ORF">PACLA_8A053370</name>
</gene>
<dbReference type="EMBL" id="CACRXK020005768">
    <property type="protein sequence ID" value="CAB4007336.1"/>
    <property type="molecule type" value="Genomic_DNA"/>
</dbReference>
<dbReference type="Pfam" id="PF00432">
    <property type="entry name" value="Prenyltrans"/>
    <property type="match status" value="1"/>
</dbReference>
<evidence type="ECO:0000256" key="11">
    <source>
        <dbReference type="ARBA" id="ARBA00062019"/>
    </source>
</evidence>
<comment type="similarity">
    <text evidence="2 13">Belongs to the protein prenyltransferase subunit beta family.</text>
</comment>
<sequence length="331" mass="37065">MGTQLKDVKIPADAVKSLLLEKHAEYIAAYGNKKDDYEYCITEYLRMSGVYWGLTAMDLMGKIDMMNKEEIIEFVKSCQREDGGFGASVDHDSSLLYTLSAIQILVIYNCLEVIDVENAVKYIVSLQKEDGSFAGDIWGEIDTRFSFCAIAALCLVERLDVVHVDKAVDYVVSCMNFDGGFGCRPGSESHSGQIYCCLGVLAITHRLYHVNVDMLGWWLCERQLSSGGLNGRPEKLPDVCYSWWVLASLKIIGKIHWINKEKLVEFILACQDDETGGFADRPGDMADPFHTLFGIAGLSLLDYGSDVKEVNPVFCMPEYVIKKLKNKPEIL</sequence>
<dbReference type="SUPFAM" id="SSF48239">
    <property type="entry name" value="Terpenoid cyclases/Protein prenyltransferases"/>
    <property type="match status" value="1"/>
</dbReference>
<dbReference type="PANTHER" id="PTHR11774">
    <property type="entry name" value="GERANYLGERANYL TRANSFERASE TYPE BETA SUBUNIT"/>
    <property type="match status" value="1"/>
</dbReference>
<organism evidence="15 16">
    <name type="scientific">Paramuricea clavata</name>
    <name type="common">Red gorgonian</name>
    <name type="synonym">Violescent sea-whip</name>
    <dbReference type="NCBI Taxonomy" id="317549"/>
    <lineage>
        <taxon>Eukaryota</taxon>
        <taxon>Metazoa</taxon>
        <taxon>Cnidaria</taxon>
        <taxon>Anthozoa</taxon>
        <taxon>Octocorallia</taxon>
        <taxon>Malacalcyonacea</taxon>
        <taxon>Plexauridae</taxon>
        <taxon>Paramuricea</taxon>
    </lineage>
</organism>
<dbReference type="GO" id="GO:0004663">
    <property type="term" value="F:Rab geranylgeranyltransferase activity"/>
    <property type="evidence" value="ECO:0007669"/>
    <property type="project" value="UniProtKB-UniRule"/>
</dbReference>
<name>A0A6S7HQN4_PARCT</name>
<comment type="catalytic activity">
    <reaction evidence="10 13">
        <text>geranylgeranyl diphosphate + L-cysteinyl-[protein] = S-geranylgeranyl-L-cysteinyl-[protein] + diphosphate</text>
        <dbReference type="Rhea" id="RHEA:21240"/>
        <dbReference type="Rhea" id="RHEA-COMP:10131"/>
        <dbReference type="Rhea" id="RHEA-COMP:11537"/>
        <dbReference type="ChEBI" id="CHEBI:29950"/>
        <dbReference type="ChEBI" id="CHEBI:33019"/>
        <dbReference type="ChEBI" id="CHEBI:57533"/>
        <dbReference type="ChEBI" id="CHEBI:86021"/>
        <dbReference type="EC" id="2.5.1.60"/>
    </reaction>
</comment>
<keyword evidence="9 13" id="KW-0862">Zinc</keyword>
<dbReference type="PANTHER" id="PTHR11774:SF11">
    <property type="entry name" value="GERANYLGERANYL TRANSFERASE TYPE-2 SUBUNIT BETA"/>
    <property type="match status" value="1"/>
</dbReference>
<evidence type="ECO:0000313" key="16">
    <source>
        <dbReference type="Proteomes" id="UP001152795"/>
    </source>
</evidence>
<evidence type="ECO:0000256" key="4">
    <source>
        <dbReference type="ARBA" id="ARBA00022553"/>
    </source>
</evidence>
<evidence type="ECO:0000256" key="7">
    <source>
        <dbReference type="ARBA" id="ARBA00022723"/>
    </source>
</evidence>
<keyword evidence="8" id="KW-0677">Repeat</keyword>
<dbReference type="EC" id="2.5.1.60" evidence="3 13"/>
<comment type="function">
    <text evidence="13">Catalyzes the transfer of a geranylgeranyl moiety from geranylgeranyl diphosphate to both cysteines of proteins with the C-terminal sequence -XXCC, -XCXC and -CCXX.</text>
</comment>
<comment type="cofactor">
    <cofactor evidence="13">
        <name>Zn(2+)</name>
        <dbReference type="ChEBI" id="CHEBI:29105"/>
    </cofactor>
    <text evidence="13">Binds 1 zinc ion per subunit.</text>
</comment>
<keyword evidence="16" id="KW-1185">Reference proteome</keyword>
<dbReference type="Gene3D" id="1.50.10.20">
    <property type="match status" value="1"/>
</dbReference>
<keyword evidence="4" id="KW-0597">Phosphoprotein</keyword>
<dbReference type="Proteomes" id="UP001152795">
    <property type="component" value="Unassembled WGS sequence"/>
</dbReference>
<evidence type="ECO:0000256" key="5">
    <source>
        <dbReference type="ARBA" id="ARBA00022602"/>
    </source>
</evidence>
<evidence type="ECO:0000256" key="9">
    <source>
        <dbReference type="ARBA" id="ARBA00022833"/>
    </source>
</evidence>
<evidence type="ECO:0000256" key="3">
    <source>
        <dbReference type="ARBA" id="ARBA00012656"/>
    </source>
</evidence>
<protein>
    <recommendedName>
        <fullName evidence="12 13">Geranylgeranyl transferase type-2 subunit beta</fullName>
        <ecNumber evidence="3 13">2.5.1.60</ecNumber>
    </recommendedName>
</protein>
<evidence type="ECO:0000256" key="1">
    <source>
        <dbReference type="ARBA" id="ARBA00002902"/>
    </source>
</evidence>
<dbReference type="GO" id="GO:0005968">
    <property type="term" value="C:Rab-protein geranylgeranyltransferase complex"/>
    <property type="evidence" value="ECO:0007669"/>
    <property type="project" value="UniProtKB-UniRule"/>
</dbReference>
<proteinExistence type="inferred from homology"/>
<comment type="function">
    <text evidence="1">Catalyzes the transfer of a geranylgeranyl moiety from geranylgeranyl diphosphate to both cysteines of Rab proteins with the C-terminal sequence -XXCC, -XCXC and -CCXX, such as RAB1A, RAB3A, RAB5A and RAB7A.</text>
</comment>